<evidence type="ECO:0000256" key="2">
    <source>
        <dbReference type="ARBA" id="ARBA00022723"/>
    </source>
</evidence>
<evidence type="ECO:0008006" key="8">
    <source>
        <dbReference type="Google" id="ProtNLM"/>
    </source>
</evidence>
<gene>
    <name evidence="6" type="ORF">Plec18167_000864</name>
</gene>
<keyword evidence="3 5" id="KW-0560">Oxidoreductase</keyword>
<dbReference type="InterPro" id="IPR001128">
    <property type="entry name" value="Cyt_P450"/>
</dbReference>
<dbReference type="SUPFAM" id="SSF48264">
    <property type="entry name" value="Cytochrome P450"/>
    <property type="match status" value="1"/>
</dbReference>
<evidence type="ECO:0000256" key="1">
    <source>
        <dbReference type="ARBA" id="ARBA00001971"/>
    </source>
</evidence>
<dbReference type="InterPro" id="IPR050121">
    <property type="entry name" value="Cytochrome_P450_monoxygenase"/>
</dbReference>
<keyword evidence="2 5" id="KW-0479">Metal-binding</keyword>
<dbReference type="EMBL" id="JAVDPF010000002">
    <property type="protein sequence ID" value="KAL1885371.1"/>
    <property type="molecule type" value="Genomic_DNA"/>
</dbReference>
<comment type="caution">
    <text evidence="6">The sequence shown here is derived from an EMBL/GenBank/DDBJ whole genome shotgun (WGS) entry which is preliminary data.</text>
</comment>
<dbReference type="PANTHER" id="PTHR24305">
    <property type="entry name" value="CYTOCHROME P450"/>
    <property type="match status" value="1"/>
</dbReference>
<sequence>MLNSASLLCVGLVAVVVYIAGGYLRDPKHLRRFPAPSVAAFTHFWLAYKISTGQRFKVVHAAHQKLGHAVRISPDHISFTYPDSVKEIYGHGSPNLKSDFFEHTGEGNPSMSQTTNKAEHTRKRKALAHVFAAKQITLMEPRVLQIVGKLCRDIHIKSQDQQVSGEDEYSSVDGIFDVRPWLNMFAYDAISSMFWSKSYGFLDKGNDRCSSRAESGATKEVHAMDSYHSISTFNGIYASMPAHWYKLAKVLLAWTHNRKALQRFAGMARYQVTERLKVIPPVDDLFARLPTEPSPKWPDPMPLSELITESATMLDAGNDTTQTSLANCIYRLAKHPEKQKKLHTALVKAIPEWDSMPAFTYSETLRHIPYLRAVLDESFRVQPPIASGLPRKVVEPITVSGHYIHPGTTISVPLYSLHRDESLFKDANNFIPERFLKDDNPDRDGFITDPQEVQNLKDYCVPFSVGGRACIGRNLAYMELSMVIAALVLGFEWELPDSTHELRMIERFNCNPKELKIRAQPRDGIRWADFKA</sequence>
<dbReference type="Proteomes" id="UP001583193">
    <property type="component" value="Unassembled WGS sequence"/>
</dbReference>
<name>A0ABR3YBN9_9EURO</name>
<organism evidence="6 7">
    <name type="scientific">Paecilomyces lecythidis</name>
    <dbReference type="NCBI Taxonomy" id="3004212"/>
    <lineage>
        <taxon>Eukaryota</taxon>
        <taxon>Fungi</taxon>
        <taxon>Dikarya</taxon>
        <taxon>Ascomycota</taxon>
        <taxon>Pezizomycotina</taxon>
        <taxon>Eurotiomycetes</taxon>
        <taxon>Eurotiomycetidae</taxon>
        <taxon>Eurotiales</taxon>
        <taxon>Thermoascaceae</taxon>
        <taxon>Paecilomyces</taxon>
    </lineage>
</organism>
<dbReference type="PRINTS" id="PR00385">
    <property type="entry name" value="P450"/>
</dbReference>
<comment type="cofactor">
    <cofactor evidence="1">
        <name>heme</name>
        <dbReference type="ChEBI" id="CHEBI:30413"/>
    </cofactor>
</comment>
<dbReference type="Gene3D" id="1.10.630.10">
    <property type="entry name" value="Cytochrome P450"/>
    <property type="match status" value="1"/>
</dbReference>
<keyword evidence="5" id="KW-0503">Monooxygenase</keyword>
<keyword evidence="4 5" id="KW-0408">Iron</keyword>
<evidence type="ECO:0000256" key="3">
    <source>
        <dbReference type="ARBA" id="ARBA00023002"/>
    </source>
</evidence>
<evidence type="ECO:0000256" key="4">
    <source>
        <dbReference type="ARBA" id="ARBA00023004"/>
    </source>
</evidence>
<dbReference type="InterPro" id="IPR036396">
    <property type="entry name" value="Cyt_P450_sf"/>
</dbReference>
<dbReference type="InterPro" id="IPR017972">
    <property type="entry name" value="Cyt_P450_CS"/>
</dbReference>
<dbReference type="PANTHER" id="PTHR24305:SF172">
    <property type="entry name" value="P450, PUTATIVE (EUROFUNG)-RELATED"/>
    <property type="match status" value="1"/>
</dbReference>
<reference evidence="6 7" key="1">
    <citation type="journal article" date="2024" name="IMA Fungus">
        <title>IMA Genome - F19 : A genome assembly and annotation guide to empower mycologists, including annotated draft genome sequences of Ceratocystis pirilliformis, Diaporthe australafricana, Fusarium ophioides, Paecilomyces lecythidis, and Sporothrix stenoceras.</title>
        <authorList>
            <person name="Aylward J."/>
            <person name="Wilson A.M."/>
            <person name="Visagie C.M."/>
            <person name="Spraker J."/>
            <person name="Barnes I."/>
            <person name="Buitendag C."/>
            <person name="Ceriani C."/>
            <person name="Del Mar Angel L."/>
            <person name="du Plessis D."/>
            <person name="Fuchs T."/>
            <person name="Gasser K."/>
            <person name="Kramer D."/>
            <person name="Li W."/>
            <person name="Munsamy K."/>
            <person name="Piso A."/>
            <person name="Price J.L."/>
            <person name="Sonnekus B."/>
            <person name="Thomas C."/>
            <person name="van der Nest A."/>
            <person name="van Dijk A."/>
            <person name="van Heerden A."/>
            <person name="van Vuuren N."/>
            <person name="Yilmaz N."/>
            <person name="Duong T.A."/>
            <person name="van der Merwe N.A."/>
            <person name="Wingfield M.J."/>
            <person name="Wingfield B.D."/>
        </authorList>
    </citation>
    <scope>NUCLEOTIDE SEQUENCE [LARGE SCALE GENOMIC DNA]</scope>
    <source>
        <strain evidence="6 7">CMW 18167</strain>
    </source>
</reference>
<evidence type="ECO:0000313" key="6">
    <source>
        <dbReference type="EMBL" id="KAL1885371.1"/>
    </source>
</evidence>
<comment type="similarity">
    <text evidence="5">Belongs to the cytochrome P450 family.</text>
</comment>
<dbReference type="PRINTS" id="PR00463">
    <property type="entry name" value="EP450I"/>
</dbReference>
<dbReference type="InterPro" id="IPR002401">
    <property type="entry name" value="Cyt_P450_E_grp-I"/>
</dbReference>
<dbReference type="PROSITE" id="PS00086">
    <property type="entry name" value="CYTOCHROME_P450"/>
    <property type="match status" value="1"/>
</dbReference>
<evidence type="ECO:0000313" key="7">
    <source>
        <dbReference type="Proteomes" id="UP001583193"/>
    </source>
</evidence>
<keyword evidence="5" id="KW-0349">Heme</keyword>
<dbReference type="Pfam" id="PF00067">
    <property type="entry name" value="p450"/>
    <property type="match status" value="1"/>
</dbReference>
<proteinExistence type="inferred from homology"/>
<keyword evidence="7" id="KW-1185">Reference proteome</keyword>
<evidence type="ECO:0000256" key="5">
    <source>
        <dbReference type="RuleBase" id="RU000461"/>
    </source>
</evidence>
<protein>
    <recommendedName>
        <fullName evidence="8">Cytochrome P450</fullName>
    </recommendedName>
</protein>
<accession>A0ABR3YBN9</accession>